<protein>
    <recommendedName>
        <fullName evidence="3">3-hydroxyisobutyryl-CoA hydrolase</fullName>
    </recommendedName>
</protein>
<dbReference type="SUPFAM" id="SSF52096">
    <property type="entry name" value="ClpP/crotonase"/>
    <property type="match status" value="1"/>
</dbReference>
<evidence type="ECO:0000313" key="1">
    <source>
        <dbReference type="EMBL" id="EDQ87098.1"/>
    </source>
</evidence>
<proteinExistence type="predicted"/>
<organism evidence="1 2">
    <name type="scientific">Monosiga brevicollis</name>
    <name type="common">Choanoflagellate</name>
    <dbReference type="NCBI Taxonomy" id="81824"/>
    <lineage>
        <taxon>Eukaryota</taxon>
        <taxon>Choanoflagellata</taxon>
        <taxon>Craspedida</taxon>
        <taxon>Salpingoecidae</taxon>
        <taxon>Monosiga</taxon>
    </lineage>
</organism>
<reference evidence="1 2" key="1">
    <citation type="journal article" date="2008" name="Nature">
        <title>The genome of the choanoflagellate Monosiga brevicollis and the origin of metazoans.</title>
        <authorList>
            <consortium name="JGI Sequencing"/>
            <person name="King N."/>
            <person name="Westbrook M.J."/>
            <person name="Young S.L."/>
            <person name="Kuo A."/>
            <person name="Abedin M."/>
            <person name="Chapman J."/>
            <person name="Fairclough S."/>
            <person name="Hellsten U."/>
            <person name="Isogai Y."/>
            <person name="Letunic I."/>
            <person name="Marr M."/>
            <person name="Pincus D."/>
            <person name="Putnam N."/>
            <person name="Rokas A."/>
            <person name="Wright K.J."/>
            <person name="Zuzow R."/>
            <person name="Dirks W."/>
            <person name="Good M."/>
            <person name="Goodstein D."/>
            <person name="Lemons D."/>
            <person name="Li W."/>
            <person name="Lyons J.B."/>
            <person name="Morris A."/>
            <person name="Nichols S."/>
            <person name="Richter D.J."/>
            <person name="Salamov A."/>
            <person name="Bork P."/>
            <person name="Lim W.A."/>
            <person name="Manning G."/>
            <person name="Miller W.T."/>
            <person name="McGinnis W."/>
            <person name="Shapiro H."/>
            <person name="Tjian R."/>
            <person name="Grigoriev I.V."/>
            <person name="Rokhsar D."/>
        </authorList>
    </citation>
    <scope>NUCLEOTIDE SEQUENCE [LARGE SCALE GENOMIC DNA]</scope>
    <source>
        <strain evidence="2">MX1 / ATCC 50154</strain>
    </source>
</reference>
<sequence>MAAAAGVGRGGGGLGRRLVAAARVEVEALGRRVRPRDVRAALVGLGSEIRAIGRQLGELGAEGHVRLHERPHCPGVLELVLDSPARRNAMSGAMLDQMGQHVLMLAEPATVPCQGLVLRGDTAAFCSGSHLQLLRNCSASDAALMCDYMQAVTTLLQLLPVPIITLAEGPAIGGGGELFSLTAAEALQLGLATHMSADQLFANFAKADGPREWMSDTKDLAMANWTEHCAWPAWLLVSTYDRADCACTHACPNATVVLEDLEEEQARFAQLAARFSARHSPGSAS</sequence>
<dbReference type="PANTHER" id="PTHR43459">
    <property type="entry name" value="ENOYL-COA HYDRATASE"/>
    <property type="match status" value="1"/>
</dbReference>
<dbReference type="KEGG" id="mbr:MONBRDRAFT_10298"/>
<dbReference type="PANTHER" id="PTHR43459:SF1">
    <property type="entry name" value="EG:BACN32G11.4 PROTEIN"/>
    <property type="match status" value="1"/>
</dbReference>
<evidence type="ECO:0008006" key="3">
    <source>
        <dbReference type="Google" id="ProtNLM"/>
    </source>
</evidence>
<evidence type="ECO:0000313" key="2">
    <source>
        <dbReference type="Proteomes" id="UP000001357"/>
    </source>
</evidence>
<dbReference type="InterPro" id="IPR029045">
    <property type="entry name" value="ClpP/crotonase-like_dom_sf"/>
</dbReference>
<dbReference type="GeneID" id="5893376"/>
<dbReference type="CDD" id="cd06558">
    <property type="entry name" value="crotonase-like"/>
    <property type="match status" value="1"/>
</dbReference>
<name>A9V5T4_MONBE</name>
<dbReference type="RefSeq" id="XP_001748041.1">
    <property type="nucleotide sequence ID" value="XM_001747989.1"/>
</dbReference>
<dbReference type="Gene3D" id="3.90.226.10">
    <property type="entry name" value="2-enoyl-CoA Hydratase, Chain A, domain 1"/>
    <property type="match status" value="1"/>
</dbReference>
<dbReference type="Pfam" id="PF00378">
    <property type="entry name" value="ECH_1"/>
    <property type="match status" value="1"/>
</dbReference>
<dbReference type="AlphaFoldDB" id="A9V5T4"/>
<dbReference type="InterPro" id="IPR001753">
    <property type="entry name" value="Enoyl-CoA_hydra/iso"/>
</dbReference>
<dbReference type="EMBL" id="CH991561">
    <property type="protein sequence ID" value="EDQ87098.1"/>
    <property type="molecule type" value="Genomic_DNA"/>
</dbReference>
<dbReference type="InParanoid" id="A9V5T4"/>
<dbReference type="STRING" id="81824.A9V5T4"/>
<accession>A9V5T4</accession>
<dbReference type="Proteomes" id="UP000001357">
    <property type="component" value="Unassembled WGS sequence"/>
</dbReference>
<gene>
    <name evidence="1" type="ORF">MONBRDRAFT_10298</name>
</gene>
<keyword evidence="2" id="KW-1185">Reference proteome</keyword>